<keyword evidence="5" id="KW-1185">Reference proteome</keyword>
<feature type="chain" id="PRO_5015149491" evidence="3">
    <location>
        <begin position="17"/>
        <end position="71"/>
    </location>
</feature>
<evidence type="ECO:0000256" key="3">
    <source>
        <dbReference type="SAM" id="SignalP"/>
    </source>
</evidence>
<evidence type="ECO:0000256" key="1">
    <source>
        <dbReference type="ARBA" id="ARBA00004191"/>
    </source>
</evidence>
<dbReference type="EMBL" id="JXTB01000218">
    <property type="protein sequence ID" value="PON52493.1"/>
    <property type="molecule type" value="Genomic_DNA"/>
</dbReference>
<reference evidence="5" key="1">
    <citation type="submission" date="2016-06" db="EMBL/GenBank/DDBJ databases">
        <title>Parallel loss of symbiosis genes in relatives of nitrogen-fixing non-legume Parasponia.</title>
        <authorList>
            <person name="Van Velzen R."/>
            <person name="Holmer R."/>
            <person name="Bu F."/>
            <person name="Rutten L."/>
            <person name="Van Zeijl A."/>
            <person name="Liu W."/>
            <person name="Santuari L."/>
            <person name="Cao Q."/>
            <person name="Sharma T."/>
            <person name="Shen D."/>
            <person name="Roswanjaya Y."/>
            <person name="Wardhani T."/>
            <person name="Kalhor M.S."/>
            <person name="Jansen J."/>
            <person name="Van den Hoogen J."/>
            <person name="Gungor B."/>
            <person name="Hartog M."/>
            <person name="Hontelez J."/>
            <person name="Verver J."/>
            <person name="Yang W.-C."/>
            <person name="Schijlen E."/>
            <person name="Repin R."/>
            <person name="Schilthuizen M."/>
            <person name="Schranz E."/>
            <person name="Heidstra R."/>
            <person name="Miyata K."/>
            <person name="Fedorova E."/>
            <person name="Kohlen W."/>
            <person name="Bisseling T."/>
            <person name="Smit S."/>
            <person name="Geurts R."/>
        </authorList>
    </citation>
    <scope>NUCLEOTIDE SEQUENCE [LARGE SCALE GENOMIC DNA]</scope>
    <source>
        <strain evidence="5">cv. WU1-14</strain>
    </source>
</reference>
<dbReference type="InterPro" id="IPR012334">
    <property type="entry name" value="Pectin_lyas_fold"/>
</dbReference>
<proteinExistence type="predicted"/>
<protein>
    <submittedName>
        <fullName evidence="4">Pectin lyase fold containing protein</fullName>
    </submittedName>
</protein>
<keyword evidence="3" id="KW-0732">Signal</keyword>
<comment type="subcellular location">
    <subcellularLocation>
        <location evidence="1">Secreted</location>
        <location evidence="1">Cell wall</location>
    </subcellularLocation>
</comment>
<dbReference type="SUPFAM" id="SSF51126">
    <property type="entry name" value="Pectin lyase-like"/>
    <property type="match status" value="1"/>
</dbReference>
<comment type="caution">
    <text evidence="4">The sequence shown here is derived from an EMBL/GenBank/DDBJ whole genome shotgun (WGS) entry which is preliminary data.</text>
</comment>
<name>A0A2P5BUM6_PARAD</name>
<evidence type="ECO:0000313" key="4">
    <source>
        <dbReference type="EMBL" id="PON52493.1"/>
    </source>
</evidence>
<dbReference type="OrthoDB" id="1503160at2759"/>
<keyword evidence="2" id="KW-0134">Cell wall</keyword>
<dbReference type="InterPro" id="IPR011050">
    <property type="entry name" value="Pectin_lyase_fold/virulence"/>
</dbReference>
<keyword evidence="4" id="KW-0456">Lyase</keyword>
<dbReference type="Proteomes" id="UP000237105">
    <property type="component" value="Unassembled WGS sequence"/>
</dbReference>
<sequence length="71" mass="7794">MALILVWSSCLKTCNARQGKQYWMPSKYVPTWTGTSYNIGQEKISGGNTAIFNVIDYGAKGDGRADDTKVS</sequence>
<dbReference type="Gene3D" id="2.160.20.10">
    <property type="entry name" value="Single-stranded right-handed beta-helix, Pectin lyase-like"/>
    <property type="match status" value="1"/>
</dbReference>
<keyword evidence="2" id="KW-0964">Secreted</keyword>
<feature type="signal peptide" evidence="3">
    <location>
        <begin position="1"/>
        <end position="16"/>
    </location>
</feature>
<dbReference type="AlphaFoldDB" id="A0A2P5BUM6"/>
<organism evidence="4 5">
    <name type="scientific">Parasponia andersonii</name>
    <name type="common">Sponia andersonii</name>
    <dbReference type="NCBI Taxonomy" id="3476"/>
    <lineage>
        <taxon>Eukaryota</taxon>
        <taxon>Viridiplantae</taxon>
        <taxon>Streptophyta</taxon>
        <taxon>Embryophyta</taxon>
        <taxon>Tracheophyta</taxon>
        <taxon>Spermatophyta</taxon>
        <taxon>Magnoliopsida</taxon>
        <taxon>eudicotyledons</taxon>
        <taxon>Gunneridae</taxon>
        <taxon>Pentapetalae</taxon>
        <taxon>rosids</taxon>
        <taxon>fabids</taxon>
        <taxon>Rosales</taxon>
        <taxon>Cannabaceae</taxon>
        <taxon>Parasponia</taxon>
    </lineage>
</organism>
<accession>A0A2P5BUM6</accession>
<dbReference type="GO" id="GO:0016829">
    <property type="term" value="F:lyase activity"/>
    <property type="evidence" value="ECO:0007669"/>
    <property type="project" value="UniProtKB-KW"/>
</dbReference>
<evidence type="ECO:0000256" key="2">
    <source>
        <dbReference type="ARBA" id="ARBA00022512"/>
    </source>
</evidence>
<gene>
    <name evidence="4" type="ORF">PanWU01x14_208910</name>
</gene>
<evidence type="ECO:0000313" key="5">
    <source>
        <dbReference type="Proteomes" id="UP000237105"/>
    </source>
</evidence>